<gene>
    <name evidence="1" type="ORF">ACFQRF_23000</name>
</gene>
<evidence type="ECO:0000313" key="2">
    <source>
        <dbReference type="Proteomes" id="UP001596540"/>
    </source>
</evidence>
<keyword evidence="2" id="KW-1185">Reference proteome</keyword>
<protein>
    <recommendedName>
        <fullName evidence="3">PhzF family phenazine biosynthesis protein</fullName>
    </recommendedName>
</protein>
<accession>A0ABW2KN60</accession>
<reference evidence="2" key="1">
    <citation type="journal article" date="2019" name="Int. J. Syst. Evol. Microbiol.">
        <title>The Global Catalogue of Microorganisms (GCM) 10K type strain sequencing project: providing services to taxonomists for standard genome sequencing and annotation.</title>
        <authorList>
            <consortium name="The Broad Institute Genomics Platform"/>
            <consortium name="The Broad Institute Genome Sequencing Center for Infectious Disease"/>
            <person name="Wu L."/>
            <person name="Ma J."/>
        </authorList>
    </citation>
    <scope>NUCLEOTIDE SEQUENCE [LARGE SCALE GENOMIC DNA]</scope>
    <source>
        <strain evidence="2">CGMCC 4.7382</strain>
    </source>
</reference>
<dbReference type="EMBL" id="JBHTBH010000013">
    <property type="protein sequence ID" value="MFC7330602.1"/>
    <property type="molecule type" value="Genomic_DNA"/>
</dbReference>
<dbReference type="Gene3D" id="3.10.310.10">
    <property type="entry name" value="Diaminopimelate Epimerase, Chain A, domain 1"/>
    <property type="match status" value="1"/>
</dbReference>
<dbReference type="Proteomes" id="UP001596540">
    <property type="component" value="Unassembled WGS sequence"/>
</dbReference>
<evidence type="ECO:0008006" key="3">
    <source>
        <dbReference type="Google" id="ProtNLM"/>
    </source>
</evidence>
<proteinExistence type="predicted"/>
<dbReference type="RefSeq" id="WP_379873249.1">
    <property type="nucleotide sequence ID" value="NZ_JBHTBH010000013.1"/>
</dbReference>
<name>A0ABW2KN60_9ACTN</name>
<evidence type="ECO:0000313" key="1">
    <source>
        <dbReference type="EMBL" id="MFC7330602.1"/>
    </source>
</evidence>
<comment type="caution">
    <text evidence="1">The sequence shown here is derived from an EMBL/GenBank/DDBJ whole genome shotgun (WGS) entry which is preliminary data.</text>
</comment>
<organism evidence="1 2">
    <name type="scientific">Marinactinospora rubrisoli</name>
    <dbReference type="NCBI Taxonomy" id="2715399"/>
    <lineage>
        <taxon>Bacteria</taxon>
        <taxon>Bacillati</taxon>
        <taxon>Actinomycetota</taxon>
        <taxon>Actinomycetes</taxon>
        <taxon>Streptosporangiales</taxon>
        <taxon>Nocardiopsidaceae</taxon>
        <taxon>Marinactinospora</taxon>
    </lineage>
</organism>
<sequence length="134" mass="13834">MPSRTLHVATVFLGTDAAGRDTGGNPLGVFLDGAGIPAPTRQAVAADLGFAETVFVTDPAAGRIRARVFVVEHGSVVEDEATGSASLRLGALLGRPVTIRQGTGSRIDVRPRPDGLAEIGGRCALLGTREYRIG</sequence>
<dbReference type="SUPFAM" id="SSF54506">
    <property type="entry name" value="Diaminopimelate epimerase-like"/>
    <property type="match status" value="2"/>
</dbReference>